<dbReference type="PANTHER" id="PTHR13693">
    <property type="entry name" value="CLASS II AMINOTRANSFERASE/8-AMINO-7-OXONONANOATE SYNTHASE"/>
    <property type="match status" value="1"/>
</dbReference>
<dbReference type="InterPro" id="IPR015421">
    <property type="entry name" value="PyrdxlP-dep_Trfase_major"/>
</dbReference>
<evidence type="ECO:0000256" key="2">
    <source>
        <dbReference type="ARBA" id="ARBA00022679"/>
    </source>
</evidence>
<dbReference type="AlphaFoldDB" id="A0A2P8FW31"/>
<dbReference type="SUPFAM" id="SSF53383">
    <property type="entry name" value="PLP-dependent transferases"/>
    <property type="match status" value="1"/>
</dbReference>
<dbReference type="InterPro" id="IPR015424">
    <property type="entry name" value="PyrdxlP-dep_Trfase"/>
</dbReference>
<evidence type="ECO:0000256" key="1">
    <source>
        <dbReference type="ARBA" id="ARBA00001933"/>
    </source>
</evidence>
<dbReference type="Pfam" id="PF00155">
    <property type="entry name" value="Aminotran_1_2"/>
    <property type="match status" value="1"/>
</dbReference>
<comment type="cofactor">
    <cofactor evidence="1">
        <name>pyridoxal 5'-phosphate</name>
        <dbReference type="ChEBI" id="CHEBI:597326"/>
    </cofactor>
</comment>
<evidence type="ECO:0000313" key="5">
    <source>
        <dbReference type="Proteomes" id="UP000240978"/>
    </source>
</evidence>
<sequence length="348" mass="38271">MQTQFTHTTPTGKTNISGKEYLFFSGFSYLGLHALPAFKELLKQGIDEYGTTFISSRIANTRLHLYDELEHALAVLQQQQASATFSSGFLASQAAVQYAATQGELLYAPSAHPALWKGQPVIPVQEWSAWAAATVEKVNAHPDHSFVIVADSVNPLTSTINDFSWLQTLQRQVLVLIDDAHGIGVIGTDGNGIIDRLPQHPPVHYLLAASLTKAYSAQGGVVSGHASAIAAIKKLPLFTGATPMMPANAWAFLQSFSLHSEQRQLLQQRISYFASLTGNVGYLYNPFHLPVFLLKDSAGIEKYLLEHDIMISSFGYPHPDSPPVNRIIVSPRHSEEDLYILHQLLVNR</sequence>
<keyword evidence="5" id="KW-1185">Reference proteome</keyword>
<dbReference type="Gene3D" id="3.90.1150.10">
    <property type="entry name" value="Aspartate Aminotransferase, domain 1"/>
    <property type="match status" value="1"/>
</dbReference>
<dbReference type="InterPro" id="IPR015422">
    <property type="entry name" value="PyrdxlP-dep_Trfase_small"/>
</dbReference>
<dbReference type="RefSeq" id="WP_170117633.1">
    <property type="nucleotide sequence ID" value="NZ_PYGK01000012.1"/>
</dbReference>
<dbReference type="GO" id="GO:0030170">
    <property type="term" value="F:pyridoxal phosphate binding"/>
    <property type="evidence" value="ECO:0007669"/>
    <property type="project" value="InterPro"/>
</dbReference>
<organism evidence="4 5">
    <name type="scientific">Chitinophaga ginsengisoli</name>
    <dbReference type="NCBI Taxonomy" id="363837"/>
    <lineage>
        <taxon>Bacteria</taxon>
        <taxon>Pseudomonadati</taxon>
        <taxon>Bacteroidota</taxon>
        <taxon>Chitinophagia</taxon>
        <taxon>Chitinophagales</taxon>
        <taxon>Chitinophagaceae</taxon>
        <taxon>Chitinophaga</taxon>
    </lineage>
</organism>
<dbReference type="Proteomes" id="UP000240978">
    <property type="component" value="Unassembled WGS sequence"/>
</dbReference>
<proteinExistence type="predicted"/>
<evidence type="ECO:0000259" key="3">
    <source>
        <dbReference type="Pfam" id="PF00155"/>
    </source>
</evidence>
<reference evidence="4 5" key="1">
    <citation type="submission" date="2018-03" db="EMBL/GenBank/DDBJ databases">
        <title>Genomic Encyclopedia of Archaeal and Bacterial Type Strains, Phase II (KMG-II): from individual species to whole genera.</title>
        <authorList>
            <person name="Goeker M."/>
        </authorList>
    </citation>
    <scope>NUCLEOTIDE SEQUENCE [LARGE SCALE GENOMIC DNA]</scope>
    <source>
        <strain evidence="4 5">DSM 18107</strain>
    </source>
</reference>
<feature type="domain" description="Aminotransferase class I/classII large" evidence="3">
    <location>
        <begin position="61"/>
        <end position="338"/>
    </location>
</feature>
<comment type="caution">
    <text evidence="4">The sequence shown here is derived from an EMBL/GenBank/DDBJ whole genome shotgun (WGS) entry which is preliminary data.</text>
</comment>
<dbReference type="GO" id="GO:0016740">
    <property type="term" value="F:transferase activity"/>
    <property type="evidence" value="ECO:0007669"/>
    <property type="project" value="UniProtKB-KW"/>
</dbReference>
<dbReference type="InterPro" id="IPR050087">
    <property type="entry name" value="AON_synthase_class-II"/>
</dbReference>
<gene>
    <name evidence="4" type="ORF">CLV42_112144</name>
</gene>
<evidence type="ECO:0000313" key="4">
    <source>
        <dbReference type="EMBL" id="PSL25938.1"/>
    </source>
</evidence>
<dbReference type="Gene3D" id="3.40.640.10">
    <property type="entry name" value="Type I PLP-dependent aspartate aminotransferase-like (Major domain)"/>
    <property type="match status" value="1"/>
</dbReference>
<keyword evidence="2" id="KW-0808">Transferase</keyword>
<name>A0A2P8FW31_9BACT</name>
<dbReference type="InterPro" id="IPR004839">
    <property type="entry name" value="Aminotransferase_I/II_large"/>
</dbReference>
<protein>
    <submittedName>
        <fullName evidence="4">7-keto-8-aminopelargonate synthetase-like enzyme</fullName>
    </submittedName>
</protein>
<accession>A0A2P8FW31</accession>
<dbReference type="EMBL" id="PYGK01000012">
    <property type="protein sequence ID" value="PSL25938.1"/>
    <property type="molecule type" value="Genomic_DNA"/>
</dbReference>